<comment type="caution">
    <text evidence="2">The sequence shown here is derived from an EMBL/GenBank/DDBJ whole genome shotgun (WGS) entry which is preliminary data.</text>
</comment>
<dbReference type="Proteomes" id="UP000663845">
    <property type="component" value="Unassembled WGS sequence"/>
</dbReference>
<name>A0A814GMI4_9BILA</name>
<evidence type="ECO:0000256" key="1">
    <source>
        <dbReference type="SAM" id="MobiDB-lite"/>
    </source>
</evidence>
<dbReference type="AlphaFoldDB" id="A0A814GMI4"/>
<proteinExistence type="predicted"/>
<dbReference type="Proteomes" id="UP000663844">
    <property type="component" value="Unassembled WGS sequence"/>
</dbReference>
<feature type="region of interest" description="Disordered" evidence="1">
    <location>
        <begin position="21"/>
        <end position="43"/>
    </location>
</feature>
<protein>
    <submittedName>
        <fullName evidence="2">Uncharacterized protein</fullName>
    </submittedName>
</protein>
<organism evidence="2 4">
    <name type="scientific">Adineta steineri</name>
    <dbReference type="NCBI Taxonomy" id="433720"/>
    <lineage>
        <taxon>Eukaryota</taxon>
        <taxon>Metazoa</taxon>
        <taxon>Spiralia</taxon>
        <taxon>Gnathifera</taxon>
        <taxon>Rotifera</taxon>
        <taxon>Eurotatoria</taxon>
        <taxon>Bdelloidea</taxon>
        <taxon>Adinetida</taxon>
        <taxon>Adinetidae</taxon>
        <taxon>Adineta</taxon>
    </lineage>
</organism>
<sequence>MHRTLPDSDDQYDIQRVAQLRRAQPTDENNTNNQKNSHYNTPRRIYDHRSNVIHHTDVTPRADERSANLRGPVYYHNEGNQDRTQLPYREVTQNAAVRDSLNGRFDAQERSVVTQNQAVDQRSNPGEQLQYREVTQNAAVRDSLNGRFDAQERSVVTQNQAVDRRNNPVAQVQHAPTTNNTSNTVRHTIPGSNGRSIILDISISIGAGGRASQANVTTNNTRSISPMRSTALFHNVRTVDLDLRAPEHTAKISTDGNLRFSS</sequence>
<evidence type="ECO:0000313" key="4">
    <source>
        <dbReference type="Proteomes" id="UP000663845"/>
    </source>
</evidence>
<dbReference type="EMBL" id="CAJNOG010000139">
    <property type="protein sequence ID" value="CAF0998555.1"/>
    <property type="molecule type" value="Genomic_DNA"/>
</dbReference>
<feature type="compositionally biased region" description="Polar residues" evidence="1">
    <location>
        <begin position="26"/>
        <end position="40"/>
    </location>
</feature>
<dbReference type="EMBL" id="CAJOAZ010003096">
    <property type="protein sequence ID" value="CAF3984299.1"/>
    <property type="molecule type" value="Genomic_DNA"/>
</dbReference>
<gene>
    <name evidence="2" type="ORF">JYZ213_LOCUS15863</name>
    <name evidence="3" type="ORF">OXD698_LOCUS28569</name>
</gene>
<evidence type="ECO:0000313" key="3">
    <source>
        <dbReference type="EMBL" id="CAF3984299.1"/>
    </source>
</evidence>
<evidence type="ECO:0000313" key="2">
    <source>
        <dbReference type="EMBL" id="CAF0998555.1"/>
    </source>
</evidence>
<reference evidence="2" key="1">
    <citation type="submission" date="2021-02" db="EMBL/GenBank/DDBJ databases">
        <authorList>
            <person name="Nowell W R."/>
        </authorList>
    </citation>
    <scope>NUCLEOTIDE SEQUENCE</scope>
</reference>
<accession>A0A814GMI4</accession>